<organism evidence="2 3">
    <name type="scientific">Adhaeribacter rhizoryzae</name>
    <dbReference type="NCBI Taxonomy" id="2607907"/>
    <lineage>
        <taxon>Bacteria</taxon>
        <taxon>Pseudomonadati</taxon>
        <taxon>Bacteroidota</taxon>
        <taxon>Cytophagia</taxon>
        <taxon>Cytophagales</taxon>
        <taxon>Hymenobacteraceae</taxon>
        <taxon>Adhaeribacter</taxon>
    </lineage>
</organism>
<dbReference type="EMBL" id="VWSF01000022">
    <property type="protein sequence ID" value="KAA5541303.1"/>
    <property type="molecule type" value="Genomic_DNA"/>
</dbReference>
<gene>
    <name evidence="2" type="ORF">F0145_21105</name>
</gene>
<keyword evidence="1" id="KW-1133">Transmembrane helix</keyword>
<dbReference type="Proteomes" id="UP000323426">
    <property type="component" value="Unassembled WGS sequence"/>
</dbReference>
<feature type="transmembrane region" description="Helical" evidence="1">
    <location>
        <begin position="47"/>
        <end position="68"/>
    </location>
</feature>
<keyword evidence="1" id="KW-0472">Membrane</keyword>
<keyword evidence="1" id="KW-0812">Transmembrane</keyword>
<evidence type="ECO:0000313" key="3">
    <source>
        <dbReference type="Proteomes" id="UP000323426"/>
    </source>
</evidence>
<dbReference type="SUPFAM" id="SSF49464">
    <property type="entry name" value="Carboxypeptidase regulatory domain-like"/>
    <property type="match status" value="1"/>
</dbReference>
<proteinExistence type="predicted"/>
<evidence type="ECO:0000313" key="2">
    <source>
        <dbReference type="EMBL" id="KAA5541303.1"/>
    </source>
</evidence>
<keyword evidence="2" id="KW-0121">Carboxypeptidase</keyword>
<keyword evidence="2" id="KW-0645">Protease</keyword>
<dbReference type="RefSeq" id="WP_150091703.1">
    <property type="nucleotide sequence ID" value="NZ_VWSF01000022.1"/>
</dbReference>
<reference evidence="2 3" key="1">
    <citation type="submission" date="2019-09" db="EMBL/GenBank/DDBJ databases">
        <title>Genome sequence and assembly of Adhaeribacter sp.</title>
        <authorList>
            <person name="Chhetri G."/>
        </authorList>
    </citation>
    <scope>NUCLEOTIDE SEQUENCE [LARGE SCALE GENOMIC DNA]</scope>
    <source>
        <strain evidence="2 3">DK36</strain>
    </source>
</reference>
<keyword evidence="3" id="KW-1185">Reference proteome</keyword>
<dbReference type="AlphaFoldDB" id="A0A5M6D1U4"/>
<name>A0A5M6D1U4_9BACT</name>
<comment type="caution">
    <text evidence="2">The sequence shown here is derived from an EMBL/GenBank/DDBJ whole genome shotgun (WGS) entry which is preliminary data.</text>
</comment>
<evidence type="ECO:0000256" key="1">
    <source>
        <dbReference type="SAM" id="Phobius"/>
    </source>
</evidence>
<dbReference type="Gene3D" id="2.60.40.1120">
    <property type="entry name" value="Carboxypeptidase-like, regulatory domain"/>
    <property type="match status" value="1"/>
</dbReference>
<dbReference type="Pfam" id="PF13620">
    <property type="entry name" value="CarboxypepD_reg"/>
    <property type="match status" value="1"/>
</dbReference>
<sequence>MRTFIFTKHNYLLSAANRSTFAGATPEKHKTLKNISAAENSRVKTTCLGIIFWLLAITGLVTTGNVFAQNLSATFPNANQALSPNHKTLVNKGKIIGQIVDEATGRPITFASLTLEDQNTGKIINHLVSDRDGRFLADQLTNGKYRLFVDYLSYGTTVIDGLLVDNGEVNIGNIGLIADAQALTQVLTACDKD</sequence>
<dbReference type="InterPro" id="IPR008969">
    <property type="entry name" value="CarboxyPept-like_regulatory"/>
</dbReference>
<dbReference type="GO" id="GO:0004180">
    <property type="term" value="F:carboxypeptidase activity"/>
    <property type="evidence" value="ECO:0007669"/>
    <property type="project" value="UniProtKB-KW"/>
</dbReference>
<protein>
    <submittedName>
        <fullName evidence="2">Carboxypeptidase regulatory-like domain-containing protein</fullName>
    </submittedName>
</protein>
<accession>A0A5M6D1U4</accession>
<keyword evidence="2" id="KW-0378">Hydrolase</keyword>